<sequence length="32" mass="3621">MAFEDVRNFKNIIDIAEEDHLALKCKTASIGQ</sequence>
<dbReference type="AlphaFoldDB" id="A0A7W6ZTF9"/>
<dbReference type="EMBL" id="JACIIG010000005">
    <property type="protein sequence ID" value="MBB4568448.1"/>
    <property type="molecule type" value="Genomic_DNA"/>
</dbReference>
<comment type="caution">
    <text evidence="1">The sequence shown here is derived from an EMBL/GenBank/DDBJ whole genome shotgun (WGS) entry which is preliminary data.</text>
</comment>
<evidence type="ECO:0000313" key="1">
    <source>
        <dbReference type="EMBL" id="MBB4568448.1"/>
    </source>
</evidence>
<keyword evidence="2" id="KW-1185">Reference proteome</keyword>
<reference evidence="1 2" key="1">
    <citation type="submission" date="2020-08" db="EMBL/GenBank/DDBJ databases">
        <title>Genomic Encyclopedia of Type Strains, Phase IV (KMG-V): Genome sequencing to study the core and pangenomes of soil and plant-associated prokaryotes.</title>
        <authorList>
            <person name="Whitman W."/>
        </authorList>
    </citation>
    <scope>NUCLEOTIDE SEQUENCE [LARGE SCALE GENOMIC DNA]</scope>
    <source>
        <strain evidence="1 2">SEMIA 492</strain>
    </source>
</reference>
<protein>
    <submittedName>
        <fullName evidence="1">Uncharacterized protein</fullName>
    </submittedName>
</protein>
<name>A0A7W6ZTF9_9HYPH</name>
<dbReference type="Proteomes" id="UP000543836">
    <property type="component" value="Unassembled WGS sequence"/>
</dbReference>
<evidence type="ECO:0000313" key="2">
    <source>
        <dbReference type="Proteomes" id="UP000543836"/>
    </source>
</evidence>
<gene>
    <name evidence="1" type="ORF">GGE60_002564</name>
</gene>
<accession>A0A7W6ZTF9</accession>
<proteinExistence type="predicted"/>
<organism evidence="1 2">
    <name type="scientific">Rhizobium leucaenae</name>
    <dbReference type="NCBI Taxonomy" id="29450"/>
    <lineage>
        <taxon>Bacteria</taxon>
        <taxon>Pseudomonadati</taxon>
        <taxon>Pseudomonadota</taxon>
        <taxon>Alphaproteobacteria</taxon>
        <taxon>Hyphomicrobiales</taxon>
        <taxon>Rhizobiaceae</taxon>
        <taxon>Rhizobium/Agrobacterium group</taxon>
        <taxon>Rhizobium</taxon>
    </lineage>
</organism>